<dbReference type="InterPro" id="IPR036676">
    <property type="entry name" value="PurM-like_C_sf"/>
</dbReference>
<evidence type="ECO:0000256" key="2">
    <source>
        <dbReference type="ARBA" id="ARBA00022840"/>
    </source>
</evidence>
<evidence type="ECO:0000313" key="4">
    <source>
        <dbReference type="Proteomes" id="UP000186657"/>
    </source>
</evidence>
<dbReference type="GO" id="GO:0016260">
    <property type="term" value="P:selenocysteine biosynthetic process"/>
    <property type="evidence" value="ECO:0007669"/>
    <property type="project" value="TreeGrafter"/>
</dbReference>
<evidence type="ECO:0000313" key="3">
    <source>
        <dbReference type="EMBL" id="OLT60061.1"/>
    </source>
</evidence>
<evidence type="ECO:0000256" key="1">
    <source>
        <dbReference type="ARBA" id="ARBA00022741"/>
    </source>
</evidence>
<protein>
    <submittedName>
        <fullName evidence="3">Uncharacterized protein</fullName>
    </submittedName>
</protein>
<reference evidence="3 4" key="1">
    <citation type="submission" date="2016-10" db="EMBL/GenBank/DDBJ databases">
        <title>Comparative genomics uncovers the prolific and rare metabolic potential of the cyanobacterial genus Moorea.</title>
        <authorList>
            <person name="Leao T."/>
            <person name="Castelao G."/>
            <person name="Korobeynikov A."/>
            <person name="Monroe E.A."/>
            <person name="Podell S."/>
            <person name="Glukhov E."/>
            <person name="Allen E."/>
            <person name="Gerwick W.H."/>
            <person name="Gerwick L."/>
        </authorList>
    </citation>
    <scope>NUCLEOTIDE SEQUENCE [LARGE SCALE GENOMIC DNA]</scope>
    <source>
        <strain evidence="3 4">PNG5-198</strain>
    </source>
</reference>
<dbReference type="SUPFAM" id="SSF56042">
    <property type="entry name" value="PurM C-terminal domain-like"/>
    <property type="match status" value="1"/>
</dbReference>
<comment type="caution">
    <text evidence="3">The sequence shown here is derived from an EMBL/GenBank/DDBJ whole genome shotgun (WGS) entry which is preliminary data.</text>
</comment>
<dbReference type="EMBL" id="MKZS01000001">
    <property type="protein sequence ID" value="OLT60061.1"/>
    <property type="molecule type" value="Genomic_DNA"/>
</dbReference>
<keyword evidence="2" id="KW-0067">ATP-binding</keyword>
<keyword evidence="4" id="KW-1185">Reference proteome</keyword>
<dbReference type="AlphaFoldDB" id="A0A1U7N2B6"/>
<gene>
    <name evidence="3" type="ORF">BJP37_14530</name>
</gene>
<dbReference type="InterPro" id="IPR004536">
    <property type="entry name" value="SPS/SelD"/>
</dbReference>
<dbReference type="Gene3D" id="3.90.650.10">
    <property type="entry name" value="PurM-like C-terminal domain"/>
    <property type="match status" value="1"/>
</dbReference>
<dbReference type="GO" id="GO:0004756">
    <property type="term" value="F:selenide, water dikinase activity"/>
    <property type="evidence" value="ECO:0007669"/>
    <property type="project" value="TreeGrafter"/>
</dbReference>
<dbReference type="GO" id="GO:0005524">
    <property type="term" value="F:ATP binding"/>
    <property type="evidence" value="ECO:0007669"/>
    <property type="project" value="UniProtKB-KW"/>
</dbReference>
<proteinExistence type="predicted"/>
<keyword evidence="1" id="KW-0547">Nucleotide-binding</keyword>
<dbReference type="PANTHER" id="PTHR10256:SF0">
    <property type="entry name" value="INACTIVE SELENIDE, WATER DIKINASE-LIKE PROTEIN-RELATED"/>
    <property type="match status" value="1"/>
</dbReference>
<name>A0A1U7N2B6_9CYAN</name>
<dbReference type="GO" id="GO:0005737">
    <property type="term" value="C:cytoplasm"/>
    <property type="evidence" value="ECO:0007669"/>
    <property type="project" value="TreeGrafter"/>
</dbReference>
<sequence length="151" mass="16401">MARVWMDRVNNCGNCTPLICGGNDPVECHHVFWVTQASAPSWIKVSGLTTDEQGFILVTDTFGLSCNGLVHPEQLLRKSGMKPGQVLILTKAIGTGTLFAANMRYQAKGRWIEQAVESMLLSNQTSAQVFRECGATACTDITGFGVLGHLR</sequence>
<accession>A0A1U7N2B6</accession>
<organism evidence="3 4">
    <name type="scientific">Moorena bouillonii PNG</name>
    <dbReference type="NCBI Taxonomy" id="568701"/>
    <lineage>
        <taxon>Bacteria</taxon>
        <taxon>Bacillati</taxon>
        <taxon>Cyanobacteriota</taxon>
        <taxon>Cyanophyceae</taxon>
        <taxon>Coleofasciculales</taxon>
        <taxon>Coleofasciculaceae</taxon>
        <taxon>Moorena</taxon>
    </lineage>
</organism>
<dbReference type="PANTHER" id="PTHR10256">
    <property type="entry name" value="SELENIDE, WATER DIKINASE"/>
    <property type="match status" value="1"/>
</dbReference>
<dbReference type="Proteomes" id="UP000186657">
    <property type="component" value="Unassembled WGS sequence"/>
</dbReference>